<protein>
    <submittedName>
        <fullName evidence="2">Uncharacterized protein</fullName>
    </submittedName>
</protein>
<keyword evidence="3" id="KW-1185">Reference proteome</keyword>
<proteinExistence type="predicted"/>
<evidence type="ECO:0000313" key="2">
    <source>
        <dbReference type="EMBL" id="GJF00034.1"/>
    </source>
</evidence>
<dbReference type="AlphaFoldDB" id="A0A9P3LLR9"/>
<accession>A0A9P3LLR9</accession>
<comment type="caution">
    <text evidence="2">The sequence shown here is derived from an EMBL/GenBank/DDBJ whole genome shotgun (WGS) entry which is preliminary data.</text>
</comment>
<organism evidence="2 3">
    <name type="scientific">Phanerochaete sordida</name>
    <dbReference type="NCBI Taxonomy" id="48140"/>
    <lineage>
        <taxon>Eukaryota</taxon>
        <taxon>Fungi</taxon>
        <taxon>Dikarya</taxon>
        <taxon>Basidiomycota</taxon>
        <taxon>Agaricomycotina</taxon>
        <taxon>Agaricomycetes</taxon>
        <taxon>Polyporales</taxon>
        <taxon>Phanerochaetaceae</taxon>
        <taxon>Phanerochaete</taxon>
    </lineage>
</organism>
<reference evidence="2 3" key="1">
    <citation type="submission" date="2021-08" db="EMBL/GenBank/DDBJ databases">
        <title>Draft Genome Sequence of Phanerochaete sordida strain YK-624.</title>
        <authorList>
            <person name="Mori T."/>
            <person name="Dohra H."/>
            <person name="Suzuki T."/>
            <person name="Kawagishi H."/>
            <person name="Hirai H."/>
        </authorList>
    </citation>
    <scope>NUCLEOTIDE SEQUENCE [LARGE SCALE GENOMIC DNA]</scope>
    <source>
        <strain evidence="2 3">YK-624</strain>
    </source>
</reference>
<name>A0A9P3LLR9_9APHY</name>
<dbReference type="EMBL" id="BPQB01000130">
    <property type="protein sequence ID" value="GJF00034.1"/>
    <property type="molecule type" value="Genomic_DNA"/>
</dbReference>
<evidence type="ECO:0000313" key="3">
    <source>
        <dbReference type="Proteomes" id="UP000703269"/>
    </source>
</evidence>
<gene>
    <name evidence="2" type="ORF">PsYK624_163110</name>
</gene>
<feature type="region of interest" description="Disordered" evidence="1">
    <location>
        <begin position="1"/>
        <end position="31"/>
    </location>
</feature>
<sequence length="115" mass="12505">MPATNIEQTRTTAPPAQPASNGPVVSATEASGIPLNVDNPATLVHAVTKSKTKVEREAAKGQKTGAPGNFRGAPGLYLSGFWAWYVELMEMERGKKKALDGFWYTVRIGLWLRFT</sequence>
<dbReference type="Proteomes" id="UP000703269">
    <property type="component" value="Unassembled WGS sequence"/>
</dbReference>
<evidence type="ECO:0000256" key="1">
    <source>
        <dbReference type="SAM" id="MobiDB-lite"/>
    </source>
</evidence>
<feature type="compositionally biased region" description="Polar residues" evidence="1">
    <location>
        <begin position="1"/>
        <end position="20"/>
    </location>
</feature>